<evidence type="ECO:0000313" key="2">
    <source>
        <dbReference type="Proteomes" id="UP000664904"/>
    </source>
</evidence>
<name>A0A975DM87_9GAMM</name>
<keyword evidence="1" id="KW-0614">Plasmid</keyword>
<accession>A0A975DM87</accession>
<proteinExistence type="predicted"/>
<gene>
    <name evidence="1" type="ORF">J5O05_17290</name>
</gene>
<reference evidence="1" key="1">
    <citation type="submission" date="2021-03" db="EMBL/GenBank/DDBJ databases">
        <title>Complete Genome of Pseudoalteromonas xiamenensis STKMTI.2, a new potential marine bacterium producing anti-Vibrio compounds.</title>
        <authorList>
            <person name="Handayani D.P."/>
            <person name="Isnansetyo A."/>
            <person name="Istiqomah I."/>
            <person name="Jumina J."/>
        </authorList>
    </citation>
    <scope>NUCLEOTIDE SEQUENCE</scope>
    <source>
        <strain evidence="1">STKMTI.2</strain>
        <plasmid evidence="1">unnamed4</plasmid>
    </source>
</reference>
<organism evidence="1 2">
    <name type="scientific">Pseudoalteromonas xiamenensis</name>
    <dbReference type="NCBI Taxonomy" id="882626"/>
    <lineage>
        <taxon>Bacteria</taxon>
        <taxon>Pseudomonadati</taxon>
        <taxon>Pseudomonadota</taxon>
        <taxon>Gammaproteobacteria</taxon>
        <taxon>Alteromonadales</taxon>
        <taxon>Pseudoalteromonadaceae</taxon>
        <taxon>Pseudoalteromonas</taxon>
    </lineage>
</organism>
<sequence length="97" mass="11029">MTFKLKPALIEKDGENVLIYPDQREELVEDALRKLAVNGNGVDVQGKAGVNFTLYELKKELERVGHTFNLNEIKEALLVCKATKRQTQHLRSVETSF</sequence>
<dbReference type="EMBL" id="CP072134">
    <property type="protein sequence ID" value="QTH73011.1"/>
    <property type="molecule type" value="Genomic_DNA"/>
</dbReference>
<dbReference type="AlphaFoldDB" id="A0A975DM87"/>
<dbReference type="RefSeq" id="WP_208844630.1">
    <property type="nucleotide sequence ID" value="NZ_CP072134.1"/>
</dbReference>
<dbReference type="KEGG" id="pxi:J5O05_17290"/>
<dbReference type="Proteomes" id="UP000664904">
    <property type="component" value="Plasmid unnamed4"/>
</dbReference>
<protein>
    <submittedName>
        <fullName evidence="1">Uncharacterized protein</fullName>
    </submittedName>
</protein>
<keyword evidence="2" id="KW-1185">Reference proteome</keyword>
<geneLocation type="plasmid" evidence="1 2">
    <name>unnamed4</name>
</geneLocation>
<evidence type="ECO:0000313" key="1">
    <source>
        <dbReference type="EMBL" id="QTH73011.1"/>
    </source>
</evidence>